<sequence>MYVTFIQQIVHLTISRFKTPASLEMSESYMPQEAQDRVDYPGDPHVARPSTIPDALKTCAISHLSLLTPSQKLPLESIYIDQDDGERIEEFIKLLSEHSYLGPSVKRVSLSVLENATLASSLLKILPNIRVLELFFPHAHGWLGADYILRMSVTDIFMSGKLTTLHINNLHVSTKSFLAIIPTSVTSISFSNVLIDGSPPGEYLPRPDARIQDLTIIKSPDITSLLGHCHNNPWLPLDLLHLDSFHFYPDDFDQEGDVWHILICCASSIRTLRWELGSTGKYNPYGHVNIGTLTRLKDLYITIEAEELPTLHHLLGTITKKSVLENIELKVICTAEEDSFVTEYGDRLEWKDLDDVVDSQSASLRRFSLEFVLGFYIEGVVEKFIESVKGSFLQLHDLDSAAVECRIFYTVLQ</sequence>
<proteinExistence type="predicted"/>
<name>A0A5C3LEN2_9AGAR</name>
<dbReference type="Proteomes" id="UP000308652">
    <property type="component" value="Unassembled WGS sequence"/>
</dbReference>
<protein>
    <submittedName>
        <fullName evidence="1">Uncharacterized protein</fullName>
    </submittedName>
</protein>
<accession>A0A5C3LEN2</accession>
<gene>
    <name evidence="1" type="ORF">BDQ12DRAFT_693912</name>
</gene>
<dbReference type="EMBL" id="ML213729">
    <property type="protein sequence ID" value="TFK31589.1"/>
    <property type="molecule type" value="Genomic_DNA"/>
</dbReference>
<dbReference type="AlphaFoldDB" id="A0A5C3LEN2"/>
<evidence type="ECO:0000313" key="2">
    <source>
        <dbReference type="Proteomes" id="UP000308652"/>
    </source>
</evidence>
<evidence type="ECO:0000313" key="1">
    <source>
        <dbReference type="EMBL" id="TFK31589.1"/>
    </source>
</evidence>
<organism evidence="1 2">
    <name type="scientific">Crucibulum laeve</name>
    <dbReference type="NCBI Taxonomy" id="68775"/>
    <lineage>
        <taxon>Eukaryota</taxon>
        <taxon>Fungi</taxon>
        <taxon>Dikarya</taxon>
        <taxon>Basidiomycota</taxon>
        <taxon>Agaricomycotina</taxon>
        <taxon>Agaricomycetes</taxon>
        <taxon>Agaricomycetidae</taxon>
        <taxon>Agaricales</taxon>
        <taxon>Agaricineae</taxon>
        <taxon>Nidulariaceae</taxon>
        <taxon>Crucibulum</taxon>
    </lineage>
</organism>
<reference evidence="1 2" key="1">
    <citation type="journal article" date="2019" name="Nat. Ecol. Evol.">
        <title>Megaphylogeny resolves global patterns of mushroom evolution.</title>
        <authorList>
            <person name="Varga T."/>
            <person name="Krizsan K."/>
            <person name="Foldi C."/>
            <person name="Dima B."/>
            <person name="Sanchez-Garcia M."/>
            <person name="Sanchez-Ramirez S."/>
            <person name="Szollosi G.J."/>
            <person name="Szarkandi J.G."/>
            <person name="Papp V."/>
            <person name="Albert L."/>
            <person name="Andreopoulos W."/>
            <person name="Angelini C."/>
            <person name="Antonin V."/>
            <person name="Barry K.W."/>
            <person name="Bougher N.L."/>
            <person name="Buchanan P."/>
            <person name="Buyck B."/>
            <person name="Bense V."/>
            <person name="Catcheside P."/>
            <person name="Chovatia M."/>
            <person name="Cooper J."/>
            <person name="Damon W."/>
            <person name="Desjardin D."/>
            <person name="Finy P."/>
            <person name="Geml J."/>
            <person name="Haridas S."/>
            <person name="Hughes K."/>
            <person name="Justo A."/>
            <person name="Karasinski D."/>
            <person name="Kautmanova I."/>
            <person name="Kiss B."/>
            <person name="Kocsube S."/>
            <person name="Kotiranta H."/>
            <person name="LaButti K.M."/>
            <person name="Lechner B.E."/>
            <person name="Liimatainen K."/>
            <person name="Lipzen A."/>
            <person name="Lukacs Z."/>
            <person name="Mihaltcheva S."/>
            <person name="Morgado L.N."/>
            <person name="Niskanen T."/>
            <person name="Noordeloos M.E."/>
            <person name="Ohm R.A."/>
            <person name="Ortiz-Santana B."/>
            <person name="Ovrebo C."/>
            <person name="Racz N."/>
            <person name="Riley R."/>
            <person name="Savchenko A."/>
            <person name="Shiryaev A."/>
            <person name="Soop K."/>
            <person name="Spirin V."/>
            <person name="Szebenyi C."/>
            <person name="Tomsovsky M."/>
            <person name="Tulloss R.E."/>
            <person name="Uehling J."/>
            <person name="Grigoriev I.V."/>
            <person name="Vagvolgyi C."/>
            <person name="Papp T."/>
            <person name="Martin F.M."/>
            <person name="Miettinen O."/>
            <person name="Hibbett D.S."/>
            <person name="Nagy L.G."/>
        </authorList>
    </citation>
    <scope>NUCLEOTIDE SEQUENCE [LARGE SCALE GENOMIC DNA]</scope>
    <source>
        <strain evidence="1 2">CBS 166.37</strain>
    </source>
</reference>
<keyword evidence="2" id="KW-1185">Reference proteome</keyword>